<evidence type="ECO:0000313" key="9">
    <source>
        <dbReference type="EMBL" id="TLD01079.1"/>
    </source>
</evidence>
<dbReference type="Proteomes" id="UP000306509">
    <property type="component" value="Unassembled WGS sequence"/>
</dbReference>
<proteinExistence type="inferred from homology"/>
<dbReference type="PROSITE" id="PS50928">
    <property type="entry name" value="ABC_TM1"/>
    <property type="match status" value="1"/>
</dbReference>
<feature type="transmembrane region" description="Helical" evidence="7">
    <location>
        <begin position="72"/>
        <end position="95"/>
    </location>
</feature>
<dbReference type="InterPro" id="IPR000515">
    <property type="entry name" value="MetI-like"/>
</dbReference>
<evidence type="ECO:0000256" key="3">
    <source>
        <dbReference type="ARBA" id="ARBA00022475"/>
    </source>
</evidence>
<dbReference type="Gene3D" id="1.10.3720.10">
    <property type="entry name" value="MetI-like"/>
    <property type="match status" value="1"/>
</dbReference>
<organism evidence="9 10">
    <name type="scientific">Robinsoniella peoriensis</name>
    <dbReference type="NCBI Taxonomy" id="180332"/>
    <lineage>
        <taxon>Bacteria</taxon>
        <taxon>Bacillati</taxon>
        <taxon>Bacillota</taxon>
        <taxon>Clostridia</taxon>
        <taxon>Lachnospirales</taxon>
        <taxon>Lachnospiraceae</taxon>
        <taxon>Robinsoniella</taxon>
    </lineage>
</organism>
<evidence type="ECO:0000256" key="4">
    <source>
        <dbReference type="ARBA" id="ARBA00022692"/>
    </source>
</evidence>
<gene>
    <name evidence="9" type="primary">araQ_27</name>
    <name evidence="9" type="ORF">DSM106044_01869</name>
</gene>
<dbReference type="InterPro" id="IPR035906">
    <property type="entry name" value="MetI-like_sf"/>
</dbReference>
<dbReference type="SUPFAM" id="SSF161098">
    <property type="entry name" value="MetI-like"/>
    <property type="match status" value="1"/>
</dbReference>
<evidence type="ECO:0000256" key="6">
    <source>
        <dbReference type="ARBA" id="ARBA00023136"/>
    </source>
</evidence>
<dbReference type="GO" id="GO:0005886">
    <property type="term" value="C:plasma membrane"/>
    <property type="evidence" value="ECO:0007669"/>
    <property type="project" value="UniProtKB-SubCell"/>
</dbReference>
<evidence type="ECO:0000313" key="10">
    <source>
        <dbReference type="Proteomes" id="UP000306509"/>
    </source>
</evidence>
<comment type="caution">
    <text evidence="9">The sequence shown here is derived from an EMBL/GenBank/DDBJ whole genome shotgun (WGS) entry which is preliminary data.</text>
</comment>
<keyword evidence="3" id="KW-1003">Cell membrane</keyword>
<evidence type="ECO:0000256" key="7">
    <source>
        <dbReference type="RuleBase" id="RU363032"/>
    </source>
</evidence>
<protein>
    <submittedName>
        <fullName evidence="9">L-arabinose transport system permease protein AraQ</fullName>
    </submittedName>
</protein>
<evidence type="ECO:0000256" key="2">
    <source>
        <dbReference type="ARBA" id="ARBA00022448"/>
    </source>
</evidence>
<comment type="subcellular location">
    <subcellularLocation>
        <location evidence="1 7">Cell membrane</location>
        <topology evidence="1 7">Multi-pass membrane protein</topology>
    </subcellularLocation>
</comment>
<keyword evidence="6 7" id="KW-0472">Membrane</keyword>
<comment type="similarity">
    <text evidence="7">Belongs to the binding-protein-dependent transport system permease family.</text>
</comment>
<sequence>MVDNKKGFHITINIVMILLSLCCLLPFILLVVSSFTDEAALIRDGYSFFPKAFSLDAYLYIFSGSAKILKGYGITVFISIVGTDIGILMTILLAYPLSRKELPGRNWISFFIFFTMLFNGGLVPSYMIWSNTFHIRDTMWALLLPNLLMNAFNIIMMRNYLKANVPDEIIEAAKIDGANEFRILFKVVFPMSVPMVATLGLMVGLGYWNDWQNGLYYIASRTELYSIQNILNRMLQDAQFLASGQAGGNVGEMAASLPSVGIKMAIAVAGILPVMLIYPFVQRYLVKGITIGAVKG</sequence>
<dbReference type="PANTHER" id="PTHR43744">
    <property type="entry name" value="ABC TRANSPORTER PERMEASE PROTEIN MG189-RELATED-RELATED"/>
    <property type="match status" value="1"/>
</dbReference>
<keyword evidence="10" id="KW-1185">Reference proteome</keyword>
<dbReference type="Pfam" id="PF00528">
    <property type="entry name" value="BPD_transp_1"/>
    <property type="match status" value="1"/>
</dbReference>
<feature type="transmembrane region" description="Helical" evidence="7">
    <location>
        <begin position="12"/>
        <end position="35"/>
    </location>
</feature>
<feature type="transmembrane region" description="Helical" evidence="7">
    <location>
        <begin position="183"/>
        <end position="208"/>
    </location>
</feature>
<feature type="transmembrane region" description="Helical" evidence="7">
    <location>
        <begin position="139"/>
        <end position="156"/>
    </location>
</feature>
<dbReference type="CDD" id="cd06261">
    <property type="entry name" value="TM_PBP2"/>
    <property type="match status" value="1"/>
</dbReference>
<name>A0A4U8Q937_9FIRM</name>
<feature type="transmembrane region" description="Helical" evidence="7">
    <location>
        <begin position="260"/>
        <end position="281"/>
    </location>
</feature>
<reference evidence="9 10" key="1">
    <citation type="journal article" date="2019" name="Anaerobe">
        <title>Detection of Robinsoniella peoriensis in multiple bone samples of a trauma patient.</title>
        <authorList>
            <person name="Schrottner P."/>
            <person name="Hartwich K."/>
            <person name="Bunk B."/>
            <person name="Schober I."/>
            <person name="Helbig S."/>
            <person name="Rudolph W.W."/>
            <person name="Gunzer F."/>
        </authorList>
    </citation>
    <scope>NUCLEOTIDE SEQUENCE [LARGE SCALE GENOMIC DNA]</scope>
    <source>
        <strain evidence="9 10">DSM 106044</strain>
    </source>
</reference>
<evidence type="ECO:0000259" key="8">
    <source>
        <dbReference type="PROSITE" id="PS50928"/>
    </source>
</evidence>
<keyword evidence="2 7" id="KW-0813">Transport</keyword>
<evidence type="ECO:0000256" key="5">
    <source>
        <dbReference type="ARBA" id="ARBA00022989"/>
    </source>
</evidence>
<keyword evidence="4 7" id="KW-0812">Transmembrane</keyword>
<accession>A0A4U8Q937</accession>
<evidence type="ECO:0000256" key="1">
    <source>
        <dbReference type="ARBA" id="ARBA00004651"/>
    </source>
</evidence>
<feature type="transmembrane region" description="Helical" evidence="7">
    <location>
        <begin position="107"/>
        <end position="127"/>
    </location>
</feature>
<dbReference type="EMBL" id="QGQD01000043">
    <property type="protein sequence ID" value="TLD01079.1"/>
    <property type="molecule type" value="Genomic_DNA"/>
</dbReference>
<keyword evidence="5 7" id="KW-1133">Transmembrane helix</keyword>
<dbReference type="RefSeq" id="WP_138002342.1">
    <property type="nucleotide sequence ID" value="NZ_QGQD01000043.1"/>
</dbReference>
<dbReference type="GO" id="GO:0055085">
    <property type="term" value="P:transmembrane transport"/>
    <property type="evidence" value="ECO:0007669"/>
    <property type="project" value="InterPro"/>
</dbReference>
<dbReference type="AlphaFoldDB" id="A0A4U8Q937"/>
<dbReference type="PANTHER" id="PTHR43744:SF9">
    <property type="entry name" value="POLYGALACTURONAN_RHAMNOGALACTURONAN TRANSPORT SYSTEM PERMEASE PROTEIN YTCP"/>
    <property type="match status" value="1"/>
</dbReference>
<feature type="domain" description="ABC transmembrane type-1" evidence="8">
    <location>
        <begin position="72"/>
        <end position="281"/>
    </location>
</feature>